<dbReference type="InterPro" id="IPR037213">
    <property type="entry name" value="Run_dom_sf"/>
</dbReference>
<protein>
    <recommendedName>
        <fullName evidence="2">RUN domain-containing protein</fullName>
    </recommendedName>
</protein>
<dbReference type="AlphaFoldDB" id="A0AAW2Z7D9"/>
<dbReference type="InterPro" id="IPR004012">
    <property type="entry name" value="Run_dom"/>
</dbReference>
<sequence length="420" mass="48081">MLDSKTINHKYNPYQDSQTDNLNLIENLNHQLKQLNVEIESNHQQIDSLNEKIKDQLAEQSRLEEENDDLRCIQLDQTDVNYKQDLMKLQSIHVDNRIKLEEKIKQSNDQIELLTHQLKQARRFSSLDDPTIVMSSNVAQSASSVFKQALTAPEAMLLDPINAVKKSVMCILQYYDTWIDGANGDLKVLGNGLNNPYLVSLIHSQLCESLCCVFGNGFDGPWFVFTAAHYWHMLEEISCAHDKITPDKSAEKQLAEKLKVAMQKASSTVDEAVKSEKVNSCTKLKRGGWSHFGLPYPDEEIKFRTLVVCLLNDNCLDQVLRFVIGNNRHAYFWNRFYRGTALLRNPECARRIAEYVSLLSKLWFEIDPATCCDPSCHLIRDDLRPVPLGMSECEEPMVVPMNIQVYDHDVQEGTDVVENK</sequence>
<gene>
    <name evidence="3" type="ORF">AKO1_003548</name>
</gene>
<reference evidence="3 4" key="1">
    <citation type="submission" date="2024-03" db="EMBL/GenBank/DDBJ databases">
        <title>The Acrasis kona genome and developmental transcriptomes reveal deep origins of eukaryotic multicellular pathways.</title>
        <authorList>
            <person name="Sheikh S."/>
            <person name="Fu C.-J."/>
            <person name="Brown M.W."/>
            <person name="Baldauf S.L."/>
        </authorList>
    </citation>
    <scope>NUCLEOTIDE SEQUENCE [LARGE SCALE GENOMIC DNA]</scope>
    <source>
        <strain evidence="3 4">ATCC MYA-3509</strain>
    </source>
</reference>
<dbReference type="Gene3D" id="1.20.58.900">
    <property type="match status" value="1"/>
</dbReference>
<evidence type="ECO:0000313" key="4">
    <source>
        <dbReference type="Proteomes" id="UP001431209"/>
    </source>
</evidence>
<dbReference type="SUPFAM" id="SSF140741">
    <property type="entry name" value="RUN domain-like"/>
    <property type="match status" value="1"/>
</dbReference>
<evidence type="ECO:0000259" key="2">
    <source>
        <dbReference type="PROSITE" id="PS50826"/>
    </source>
</evidence>
<evidence type="ECO:0000313" key="3">
    <source>
        <dbReference type="EMBL" id="KAL0484597.1"/>
    </source>
</evidence>
<dbReference type="Pfam" id="PF02759">
    <property type="entry name" value="RUN"/>
    <property type="match status" value="1"/>
</dbReference>
<feature type="domain" description="RUN" evidence="2">
    <location>
        <begin position="197"/>
        <end position="371"/>
    </location>
</feature>
<dbReference type="PROSITE" id="PS50826">
    <property type="entry name" value="RUN"/>
    <property type="match status" value="1"/>
</dbReference>
<keyword evidence="4" id="KW-1185">Reference proteome</keyword>
<name>A0AAW2Z7D9_9EUKA</name>
<comment type="caution">
    <text evidence="3">The sequence shown here is derived from an EMBL/GenBank/DDBJ whole genome shotgun (WGS) entry which is preliminary data.</text>
</comment>
<feature type="coiled-coil region" evidence="1">
    <location>
        <begin position="25"/>
        <end position="73"/>
    </location>
</feature>
<dbReference type="EMBL" id="JAOPGA020001055">
    <property type="protein sequence ID" value="KAL0484597.1"/>
    <property type="molecule type" value="Genomic_DNA"/>
</dbReference>
<proteinExistence type="predicted"/>
<accession>A0AAW2Z7D9</accession>
<dbReference type="Proteomes" id="UP001431209">
    <property type="component" value="Unassembled WGS sequence"/>
</dbReference>
<evidence type="ECO:0000256" key="1">
    <source>
        <dbReference type="SAM" id="Coils"/>
    </source>
</evidence>
<keyword evidence="1" id="KW-0175">Coiled coil</keyword>
<organism evidence="3 4">
    <name type="scientific">Acrasis kona</name>
    <dbReference type="NCBI Taxonomy" id="1008807"/>
    <lineage>
        <taxon>Eukaryota</taxon>
        <taxon>Discoba</taxon>
        <taxon>Heterolobosea</taxon>
        <taxon>Tetramitia</taxon>
        <taxon>Eutetramitia</taxon>
        <taxon>Acrasidae</taxon>
        <taxon>Acrasis</taxon>
    </lineage>
</organism>